<dbReference type="PANTHER" id="PTHR37809:SF1">
    <property type="entry name" value="RIBOSOMAL PROTEIN S12 METHYLTHIOTRANSFERASE ACCESSORY FACTOR YCAO"/>
    <property type="match status" value="1"/>
</dbReference>
<reference evidence="2 3" key="1">
    <citation type="submission" date="2018-06" db="EMBL/GenBank/DDBJ databases">
        <authorList>
            <consortium name="PulseNet: The National Subtyping Network for Foodborne Disease Surveillance"/>
            <person name="Tarr C.L."/>
            <person name="Trees E."/>
            <person name="Katz L.S."/>
            <person name="Carleton-Romer H.A."/>
            <person name="Stroika S."/>
            <person name="Kucerova Z."/>
            <person name="Roache K.F."/>
            <person name="Sabol A.L."/>
            <person name="Besser J."/>
            <person name="Gerner-Smidt P."/>
        </authorList>
    </citation>
    <scope>NUCLEOTIDE SEQUENCE [LARGE SCALE GENOMIC DNA]</scope>
    <source>
        <strain evidence="2 3">PNUSAL000134</strain>
    </source>
</reference>
<dbReference type="Gene3D" id="3.30.40.250">
    <property type="match status" value="1"/>
</dbReference>
<proteinExistence type="predicted"/>
<name>A0AAN3BDR2_LISMN</name>
<evidence type="ECO:0000313" key="3">
    <source>
        <dbReference type="Proteomes" id="UP000336166"/>
    </source>
</evidence>
<dbReference type="InterPro" id="IPR003776">
    <property type="entry name" value="YcaO-like_dom"/>
</dbReference>
<protein>
    <recommendedName>
        <fullName evidence="1">YcaO domain-containing protein</fullName>
    </recommendedName>
</protein>
<dbReference type="Proteomes" id="UP000336166">
    <property type="component" value="Unassembled WGS sequence"/>
</dbReference>
<evidence type="ECO:0000313" key="2">
    <source>
        <dbReference type="EMBL" id="EAE2355670.1"/>
    </source>
</evidence>
<feature type="domain" description="YcaO" evidence="1">
    <location>
        <begin position="152"/>
        <end position="544"/>
    </location>
</feature>
<feature type="non-terminal residue" evidence="2">
    <location>
        <position position="1"/>
    </location>
</feature>
<dbReference type="PANTHER" id="PTHR37809">
    <property type="entry name" value="RIBOSOMAL PROTEIN S12 METHYLTHIOTRANSFERASE ACCESSORY FACTOR YCAO"/>
    <property type="match status" value="1"/>
</dbReference>
<dbReference type="EMBL" id="AAAREG010000035">
    <property type="protein sequence ID" value="EAE2355670.1"/>
    <property type="molecule type" value="Genomic_DNA"/>
</dbReference>
<dbReference type="Gene3D" id="3.30.1330.230">
    <property type="match status" value="1"/>
</dbReference>
<dbReference type="PROSITE" id="PS51664">
    <property type="entry name" value="YCAO"/>
    <property type="match status" value="1"/>
</dbReference>
<dbReference type="AlphaFoldDB" id="A0AAN3BDR2"/>
<comment type="caution">
    <text evidence="2">The sequence shown here is derived from an EMBL/GenBank/DDBJ whole genome shotgun (WGS) entry which is preliminary data.</text>
</comment>
<organism evidence="2 3">
    <name type="scientific">Listeria monocytogenes</name>
    <dbReference type="NCBI Taxonomy" id="1639"/>
    <lineage>
        <taxon>Bacteria</taxon>
        <taxon>Bacillati</taxon>
        <taxon>Bacillota</taxon>
        <taxon>Bacilli</taxon>
        <taxon>Bacillales</taxon>
        <taxon>Listeriaceae</taxon>
        <taxon>Listeria</taxon>
    </lineage>
</organism>
<accession>A0AAN3BDR2</accession>
<dbReference type="Gene3D" id="3.30.160.660">
    <property type="match status" value="1"/>
</dbReference>
<evidence type="ECO:0000259" key="1">
    <source>
        <dbReference type="PROSITE" id="PS51664"/>
    </source>
</evidence>
<gene>
    <name evidence="2" type="ORF">Y261_15140</name>
</gene>
<sequence>KDRKYIKKVNKNINYNLVDINVVDNLVENLSMCLNGNKNELGQLEILLIELENLKITSIYLTPDPTCPMCNKLPVDSEGLIKKEFESDQFSLNSFDFIPQRLKSRSFLKDRVLKIGLNKYIGIFNTLLDNFESPFPVAVANLPLENGIDEVGVGRTTTIENSRSVALLEGFERYAGMRPRGKKTGVYDFFYNLNEDVIELKKLILHENSISIGTVYENTNFKFNINMKYHWVFAYNVTEKKSLLIPETYAYYGMTMLNESYKKEIFVYEISNGCSVGSSLLEASYYGLLEVIERDAFLTAWYINRGIKKIILDDEYLKMHPDLNETINIFTKYYEDFDLSFYEISNDTKLPVILATVLAKKIDKYEMNFMCAASANSDISKAIKNSLQEISGIFFGLQKKFIENFENICYLVENLSEVKTMEEHSLVYGHFKNLDKIVFFNQVDEMIEASDLEKKNACLNKSLNLQFQSLIDDLKIIKKDVIVVNQTTAEMKKIGINCVKIIVPGLLPMTFGAKNVRVSKNRVKEIETFEKRKLNIQLSPHPFP</sequence>
<dbReference type="Pfam" id="PF02624">
    <property type="entry name" value="YcaO"/>
    <property type="match status" value="1"/>
</dbReference>